<sequence length="454" mass="53315">MAHKRREDDWKEKILRNYKCLVHDTQLYSVADECFSNNVIDAEERERISSIHTDCERNRHFINVLLRKSLIQYQRFLECLTDEFDWIKQRIEEAETDQRPPTPGPKFNDIRRKIFLNYDDLVKNTTIYVLSDDLISERILDISDWEKMCSESTTESKNKLVLDALLKNRSHGYTLLMKMLEQHGYCDLVSKINYTNVNENIDKDYREKSAYEILALRLIEQHREDDTFVQTPQVEKGIEILEEHGLLIYVGLPDFAKYKEILKETKIYDKKWTVDLTSSKSKLTKEFKRQILECYFRKNNISICKKKSDENYKTAADIQDCKMTNKINVMENTISAKLDRPTYKTTAKNDMPFCSSATKNIEHGLKTADNTDMMWHKYTVHKDIPEQKVGVKKDTFGYRCDVTNDNSENKADAIQDSTLQKIAAINDFTKYKTVVNNDSTGFQIRISEKTVNKI</sequence>
<accession>A0ABQ9F275</accession>
<dbReference type="InterPro" id="IPR001315">
    <property type="entry name" value="CARD"/>
</dbReference>
<feature type="domain" description="CARD" evidence="1">
    <location>
        <begin position="6"/>
        <end position="82"/>
    </location>
</feature>
<evidence type="ECO:0000259" key="1">
    <source>
        <dbReference type="PROSITE" id="PS50209"/>
    </source>
</evidence>
<dbReference type="PANTHER" id="PTHR15034:SF5">
    <property type="entry name" value="DEATH DOMAIN-CONTAINING PROTEIN CRADD"/>
    <property type="match status" value="1"/>
</dbReference>
<proteinExistence type="predicted"/>
<reference evidence="2 3" key="1">
    <citation type="submission" date="2022-12" db="EMBL/GenBank/DDBJ databases">
        <title>Chromosome-level genome of Tegillarca granosa.</title>
        <authorList>
            <person name="Kim J."/>
        </authorList>
    </citation>
    <scope>NUCLEOTIDE SEQUENCE [LARGE SCALE GENOMIC DNA]</scope>
    <source>
        <strain evidence="2">Teg-2019</strain>
        <tissue evidence="2">Adductor muscle</tissue>
    </source>
</reference>
<gene>
    <name evidence="2" type="ORF">KUTeg_010854</name>
</gene>
<dbReference type="PANTHER" id="PTHR15034">
    <property type="entry name" value="DEATH DOMAIN-CONTAINING PROTEIN CRADD"/>
    <property type="match status" value="1"/>
</dbReference>
<dbReference type="Proteomes" id="UP001217089">
    <property type="component" value="Unassembled WGS sequence"/>
</dbReference>
<dbReference type="Gene3D" id="1.10.533.10">
    <property type="entry name" value="Death Domain, Fas"/>
    <property type="match status" value="2"/>
</dbReference>
<dbReference type="EMBL" id="JARBDR010000496">
    <property type="protein sequence ID" value="KAJ8311499.1"/>
    <property type="molecule type" value="Genomic_DNA"/>
</dbReference>
<evidence type="ECO:0000313" key="3">
    <source>
        <dbReference type="Proteomes" id="UP001217089"/>
    </source>
</evidence>
<dbReference type="InterPro" id="IPR037939">
    <property type="entry name" value="CRADD"/>
</dbReference>
<dbReference type="PROSITE" id="PS50209">
    <property type="entry name" value="CARD"/>
    <property type="match status" value="1"/>
</dbReference>
<dbReference type="InterPro" id="IPR011029">
    <property type="entry name" value="DEATH-like_dom_sf"/>
</dbReference>
<feature type="non-terminal residue" evidence="2">
    <location>
        <position position="454"/>
    </location>
</feature>
<evidence type="ECO:0000313" key="2">
    <source>
        <dbReference type="EMBL" id="KAJ8311499.1"/>
    </source>
</evidence>
<organism evidence="2 3">
    <name type="scientific">Tegillarca granosa</name>
    <name type="common">Malaysian cockle</name>
    <name type="synonym">Anadara granosa</name>
    <dbReference type="NCBI Taxonomy" id="220873"/>
    <lineage>
        <taxon>Eukaryota</taxon>
        <taxon>Metazoa</taxon>
        <taxon>Spiralia</taxon>
        <taxon>Lophotrochozoa</taxon>
        <taxon>Mollusca</taxon>
        <taxon>Bivalvia</taxon>
        <taxon>Autobranchia</taxon>
        <taxon>Pteriomorphia</taxon>
        <taxon>Arcoida</taxon>
        <taxon>Arcoidea</taxon>
        <taxon>Arcidae</taxon>
        <taxon>Tegillarca</taxon>
    </lineage>
</organism>
<keyword evidence="3" id="KW-1185">Reference proteome</keyword>
<protein>
    <recommendedName>
        <fullName evidence="1">CARD domain-containing protein</fullName>
    </recommendedName>
</protein>
<dbReference type="SUPFAM" id="SSF47986">
    <property type="entry name" value="DEATH domain"/>
    <property type="match status" value="2"/>
</dbReference>
<name>A0ABQ9F275_TEGGR</name>
<dbReference type="CDD" id="cd01671">
    <property type="entry name" value="CARD"/>
    <property type="match status" value="2"/>
</dbReference>
<comment type="caution">
    <text evidence="2">The sequence shown here is derived from an EMBL/GenBank/DDBJ whole genome shotgun (WGS) entry which is preliminary data.</text>
</comment>
<dbReference type="Pfam" id="PF00619">
    <property type="entry name" value="CARD"/>
    <property type="match status" value="2"/>
</dbReference>